<reference evidence="4" key="1">
    <citation type="submission" date="2020-05" db="EMBL/GenBank/DDBJ databases">
        <title>Mycena genomes resolve the evolution of fungal bioluminescence.</title>
        <authorList>
            <person name="Tsai I.J."/>
        </authorList>
    </citation>
    <scope>NUCLEOTIDE SEQUENCE</scope>
    <source>
        <strain evidence="4">160909Yilan</strain>
    </source>
</reference>
<keyword evidence="5" id="KW-1185">Reference proteome</keyword>
<evidence type="ECO:0000313" key="4">
    <source>
        <dbReference type="EMBL" id="KAF7364332.1"/>
    </source>
</evidence>
<feature type="region of interest" description="Disordered" evidence="1">
    <location>
        <begin position="188"/>
        <end position="210"/>
    </location>
</feature>
<feature type="transmembrane region" description="Helical" evidence="2">
    <location>
        <begin position="158"/>
        <end position="181"/>
    </location>
</feature>
<evidence type="ECO:0000256" key="2">
    <source>
        <dbReference type="SAM" id="Phobius"/>
    </source>
</evidence>
<keyword evidence="3" id="KW-0732">Signal</keyword>
<dbReference type="Proteomes" id="UP000623467">
    <property type="component" value="Unassembled WGS sequence"/>
</dbReference>
<evidence type="ECO:0000313" key="5">
    <source>
        <dbReference type="Proteomes" id="UP000623467"/>
    </source>
</evidence>
<feature type="region of interest" description="Disordered" evidence="1">
    <location>
        <begin position="245"/>
        <end position="269"/>
    </location>
</feature>
<dbReference type="EMBL" id="JACAZH010000007">
    <property type="protein sequence ID" value="KAF7364332.1"/>
    <property type="molecule type" value="Genomic_DNA"/>
</dbReference>
<keyword evidence="2" id="KW-0472">Membrane</keyword>
<sequence>MLSGLHLVSIFLFYVQLASALSISVPPAPVLTGTTVSVGWTATASDPLSFTLQLVCAGQVTLQDAVARGSNTNDTGQVSYLTGCLGDHFVQAVVTGSTAAPFATSASFQVVEPTTIFTTATEILTFTLTVLPNQSSSPPSSSSADSSKTSTDGRVRTLAIVSGLLGATTLVLSLLLIVLFLRLRKRPRNSQESEAPKHRPIFPAPSIYGSTTATSVTQGQFRERENAFSDHDASSQAGEGMWEVRGAHDGRSAQAVDPAPSLPPPYQKGQRYVPVQRVMN</sequence>
<dbReference type="AlphaFoldDB" id="A0A8H7D9B8"/>
<evidence type="ECO:0000256" key="3">
    <source>
        <dbReference type="SAM" id="SignalP"/>
    </source>
</evidence>
<evidence type="ECO:0000256" key="1">
    <source>
        <dbReference type="SAM" id="MobiDB-lite"/>
    </source>
</evidence>
<gene>
    <name evidence="4" type="ORF">MSAN_01093400</name>
</gene>
<feature type="signal peptide" evidence="3">
    <location>
        <begin position="1"/>
        <end position="20"/>
    </location>
</feature>
<organism evidence="4 5">
    <name type="scientific">Mycena sanguinolenta</name>
    <dbReference type="NCBI Taxonomy" id="230812"/>
    <lineage>
        <taxon>Eukaryota</taxon>
        <taxon>Fungi</taxon>
        <taxon>Dikarya</taxon>
        <taxon>Basidiomycota</taxon>
        <taxon>Agaricomycotina</taxon>
        <taxon>Agaricomycetes</taxon>
        <taxon>Agaricomycetidae</taxon>
        <taxon>Agaricales</taxon>
        <taxon>Marasmiineae</taxon>
        <taxon>Mycenaceae</taxon>
        <taxon>Mycena</taxon>
    </lineage>
</organism>
<accession>A0A8H7D9B8</accession>
<comment type="caution">
    <text evidence="4">The sequence shown here is derived from an EMBL/GenBank/DDBJ whole genome shotgun (WGS) entry which is preliminary data.</text>
</comment>
<name>A0A8H7D9B8_9AGAR</name>
<keyword evidence="2" id="KW-0812">Transmembrane</keyword>
<dbReference type="OrthoDB" id="3068797at2759"/>
<protein>
    <submittedName>
        <fullName evidence="4">Uncharacterized protein</fullName>
    </submittedName>
</protein>
<feature type="chain" id="PRO_5034135095" evidence="3">
    <location>
        <begin position="21"/>
        <end position="280"/>
    </location>
</feature>
<proteinExistence type="predicted"/>
<keyword evidence="2" id="KW-1133">Transmembrane helix</keyword>